<dbReference type="InterPro" id="IPR002801">
    <property type="entry name" value="Asp_carbamoylTrfase_reg"/>
</dbReference>
<dbReference type="Pfam" id="PF01948">
    <property type="entry name" value="PyrI"/>
    <property type="match status" value="1"/>
</dbReference>
<feature type="domain" description="Aspartate carbamoyltransferase regulatory subunit N-terminal" evidence="1">
    <location>
        <begin position="1"/>
        <end position="76"/>
    </location>
</feature>
<dbReference type="EMBL" id="JABZRB010000235">
    <property type="protein sequence ID" value="MBF1305694.1"/>
    <property type="molecule type" value="Genomic_DNA"/>
</dbReference>
<sequence length="77" mass="8415">MKIDGIENGIVLDHIKAGKSMLVYKYLGLDSVKSPVALIQNCHSQKMGQKDIVKIAENIDLDLNVLGYIGPGITVNY</sequence>
<evidence type="ECO:0000313" key="3">
    <source>
        <dbReference type="Proteomes" id="UP000780721"/>
    </source>
</evidence>
<dbReference type="AlphaFoldDB" id="A0A930H403"/>
<dbReference type="SUPFAM" id="SSF54893">
    <property type="entry name" value="Aspartate carbamoyltransferase, Regulatory-chain, N-terminal domain"/>
    <property type="match status" value="1"/>
</dbReference>
<reference evidence="2" key="1">
    <citation type="submission" date="2020-04" db="EMBL/GenBank/DDBJ databases">
        <title>Deep metagenomics examines the oral microbiome during advanced dental caries in children, revealing novel taxa and co-occurrences with host molecules.</title>
        <authorList>
            <person name="Baker J.L."/>
            <person name="Morton J.T."/>
            <person name="Dinis M."/>
            <person name="Alvarez R."/>
            <person name="Tran N.C."/>
            <person name="Knight R."/>
            <person name="Edlund A."/>
        </authorList>
    </citation>
    <scope>NUCLEOTIDE SEQUENCE</scope>
    <source>
        <strain evidence="2">JCVI_48_bin.5</strain>
    </source>
</reference>
<gene>
    <name evidence="2" type="ORF">HXM91_07590</name>
</gene>
<dbReference type="InterPro" id="IPR036793">
    <property type="entry name" value="Asp_carbatrfase_reg_N_sf"/>
</dbReference>
<feature type="non-terminal residue" evidence="2">
    <location>
        <position position="77"/>
    </location>
</feature>
<proteinExistence type="predicted"/>
<dbReference type="InterPro" id="IPR020545">
    <property type="entry name" value="Asp_carbamoyltransf_reg_N"/>
</dbReference>
<protein>
    <submittedName>
        <fullName evidence="2">Aspartate carbamoyltransferase regulatory subunit</fullName>
    </submittedName>
</protein>
<comment type="caution">
    <text evidence="2">The sequence shown here is derived from an EMBL/GenBank/DDBJ whole genome shotgun (WGS) entry which is preliminary data.</text>
</comment>
<dbReference type="PANTHER" id="PTHR35805:SF1">
    <property type="entry name" value="ASPARTATE CARBAMOYLTRANSFERASE REGULATORY CHAIN"/>
    <property type="match status" value="1"/>
</dbReference>
<name>A0A930H403_9FIRM</name>
<evidence type="ECO:0000259" key="1">
    <source>
        <dbReference type="Pfam" id="PF01948"/>
    </source>
</evidence>
<dbReference type="PANTHER" id="PTHR35805">
    <property type="entry name" value="ASPARTATE CARBAMOYLTRANSFERASE REGULATORY CHAIN"/>
    <property type="match status" value="1"/>
</dbReference>
<evidence type="ECO:0000313" key="2">
    <source>
        <dbReference type="EMBL" id="MBF1305694.1"/>
    </source>
</evidence>
<organism evidence="2 3">
    <name type="scientific">Oribacterium sinus</name>
    <dbReference type="NCBI Taxonomy" id="237576"/>
    <lineage>
        <taxon>Bacteria</taxon>
        <taxon>Bacillati</taxon>
        <taxon>Bacillota</taxon>
        <taxon>Clostridia</taxon>
        <taxon>Lachnospirales</taxon>
        <taxon>Lachnospiraceae</taxon>
        <taxon>Oribacterium</taxon>
    </lineage>
</organism>
<dbReference type="Proteomes" id="UP000780721">
    <property type="component" value="Unassembled WGS sequence"/>
</dbReference>
<dbReference type="GO" id="GO:0009347">
    <property type="term" value="C:aspartate carbamoyltransferase complex"/>
    <property type="evidence" value="ECO:0007669"/>
    <property type="project" value="InterPro"/>
</dbReference>
<accession>A0A930H403</accession>
<dbReference type="GO" id="GO:0006207">
    <property type="term" value="P:'de novo' pyrimidine nucleobase biosynthetic process"/>
    <property type="evidence" value="ECO:0007669"/>
    <property type="project" value="InterPro"/>
</dbReference>
<dbReference type="Gene3D" id="3.30.70.140">
    <property type="entry name" value="Aspartate carbamoyltransferase regulatory subunit, N-terminal domain"/>
    <property type="match status" value="1"/>
</dbReference>